<dbReference type="GO" id="GO:0005886">
    <property type="term" value="C:plasma membrane"/>
    <property type="evidence" value="ECO:0007669"/>
    <property type="project" value="UniProtKB-SubCell"/>
</dbReference>
<feature type="transmembrane region" description="Helical" evidence="10">
    <location>
        <begin position="500"/>
        <end position="520"/>
    </location>
</feature>
<feature type="transmembrane region" description="Helical" evidence="10">
    <location>
        <begin position="532"/>
        <end position="553"/>
    </location>
</feature>
<dbReference type="Pfam" id="PF01544">
    <property type="entry name" value="CorA"/>
    <property type="match status" value="1"/>
</dbReference>
<keyword evidence="5 10" id="KW-0812">Transmembrane</keyword>
<dbReference type="InterPro" id="IPR045863">
    <property type="entry name" value="CorA_TM1_TM2"/>
</dbReference>
<feature type="region of interest" description="Disordered" evidence="9">
    <location>
        <begin position="1"/>
        <end position="26"/>
    </location>
</feature>
<keyword evidence="4" id="KW-1003">Cell membrane</keyword>
<dbReference type="Proteomes" id="UP000559027">
    <property type="component" value="Unassembled WGS sequence"/>
</dbReference>
<evidence type="ECO:0000256" key="9">
    <source>
        <dbReference type="SAM" id="MobiDB-lite"/>
    </source>
</evidence>
<evidence type="ECO:0000256" key="10">
    <source>
        <dbReference type="SAM" id="Phobius"/>
    </source>
</evidence>
<sequence length="615" mass="70412">MLLLRSTACENGGPRGPTLSSPSYRHAAPSAPWPWVDIDDDVDINEDQKALMDAGGPTIPPICTHEDCDNCWKGYPQSRYPNWTCAQVNKSKISEAIKRPQDEDCLSRYVDVDDKGHFNTAKKLVAKPGMAEDTWKMLLAIHVSSIIPKHEAGNKALVMKRPASSRTRAIFIEKLSGPMLQMLGTKFNIEPFFFSSSLNWIPSRFQADLRPGEGDSITITLTFLRSVSYQEMPDHKAATRPYSGRANFSRESISSTENANVSDESTLFEESIDTKAPLKLRYSERYLCLDLLSVHVIRNINGNTIISYHPDMDLPTTGAKKLHDRIRFAGQSVYWQKMFQQSRDPTLLLVVFLWHTIYSWDQALEHLYNHICQLESKVIDTGRWKMNQDLHIIRAHQLYYTSLLDDIGKTVEFIRKHKNPAMTSDDIPQSEKELSSQFLERECDNLILEIDRLTKDLRMQESRLKNVMNLVFCSVNISDSKLMRGMTEAAMRDSSAMKQIAYLSMIFLPPSFVAGIFGMNTKEIAPGTTGTLPYYVALAVPLTLLTIWIIIAFQSRYLLRGQPFLQRLGWPVLLLRNWWHRKQIREAKAKKVMDRTMRDDYEEGMEDLKPNDSWA</sequence>
<keyword evidence="7 10" id="KW-0472">Membrane</keyword>
<dbReference type="PANTHER" id="PTHR46494">
    <property type="entry name" value="CORA FAMILY METAL ION TRANSPORTER (EUROFUNG)"/>
    <property type="match status" value="1"/>
</dbReference>
<reference evidence="11 12" key="1">
    <citation type="journal article" date="2020" name="ISME J.">
        <title>Uncovering the hidden diversity of litter-decomposition mechanisms in mushroom-forming fungi.</title>
        <authorList>
            <person name="Floudas D."/>
            <person name="Bentzer J."/>
            <person name="Ahren D."/>
            <person name="Johansson T."/>
            <person name="Persson P."/>
            <person name="Tunlid A."/>
        </authorList>
    </citation>
    <scope>NUCLEOTIDE SEQUENCE [LARGE SCALE GENOMIC DNA]</scope>
    <source>
        <strain evidence="11 12">CBS 146.42</strain>
    </source>
</reference>
<protein>
    <submittedName>
        <fullName evidence="11">Uncharacterized protein</fullName>
    </submittedName>
</protein>
<dbReference type="SUPFAM" id="SSF143865">
    <property type="entry name" value="CorA soluble domain-like"/>
    <property type="match status" value="1"/>
</dbReference>
<dbReference type="InterPro" id="IPR045861">
    <property type="entry name" value="CorA_cytoplasmic_dom"/>
</dbReference>
<dbReference type="GO" id="GO:0015087">
    <property type="term" value="F:cobalt ion transmembrane transporter activity"/>
    <property type="evidence" value="ECO:0007669"/>
    <property type="project" value="TreeGrafter"/>
</dbReference>
<evidence type="ECO:0000313" key="11">
    <source>
        <dbReference type="EMBL" id="KAF5350704.1"/>
    </source>
</evidence>
<evidence type="ECO:0000256" key="5">
    <source>
        <dbReference type="ARBA" id="ARBA00022692"/>
    </source>
</evidence>
<evidence type="ECO:0000256" key="1">
    <source>
        <dbReference type="ARBA" id="ARBA00004651"/>
    </source>
</evidence>
<dbReference type="InterPro" id="IPR002523">
    <property type="entry name" value="MgTranspt_CorA/ZnTranspt_ZntB"/>
</dbReference>
<gene>
    <name evidence="11" type="ORF">D9756_008754</name>
</gene>
<comment type="subcellular location">
    <subcellularLocation>
        <location evidence="1">Cell membrane</location>
        <topology evidence="1">Multi-pass membrane protein</topology>
    </subcellularLocation>
</comment>
<dbReference type="EMBL" id="JAACJO010000014">
    <property type="protein sequence ID" value="KAF5350704.1"/>
    <property type="molecule type" value="Genomic_DNA"/>
</dbReference>
<evidence type="ECO:0000256" key="3">
    <source>
        <dbReference type="ARBA" id="ARBA00022448"/>
    </source>
</evidence>
<keyword evidence="8" id="KW-0175">Coiled coil</keyword>
<evidence type="ECO:0000256" key="6">
    <source>
        <dbReference type="ARBA" id="ARBA00022989"/>
    </source>
</evidence>
<evidence type="ECO:0000313" key="12">
    <source>
        <dbReference type="Proteomes" id="UP000559027"/>
    </source>
</evidence>
<keyword evidence="3" id="KW-0813">Transport</keyword>
<dbReference type="GO" id="GO:0050897">
    <property type="term" value="F:cobalt ion binding"/>
    <property type="evidence" value="ECO:0007669"/>
    <property type="project" value="TreeGrafter"/>
</dbReference>
<evidence type="ECO:0000256" key="7">
    <source>
        <dbReference type="ARBA" id="ARBA00023136"/>
    </source>
</evidence>
<comment type="similarity">
    <text evidence="2">Belongs to the CorA metal ion transporter (MIT) (TC 1.A.35) family.</text>
</comment>
<feature type="coiled-coil region" evidence="8">
    <location>
        <begin position="436"/>
        <end position="470"/>
    </location>
</feature>
<dbReference type="SUPFAM" id="SSF144083">
    <property type="entry name" value="Magnesium transport protein CorA, transmembrane region"/>
    <property type="match status" value="1"/>
</dbReference>
<dbReference type="Gene3D" id="1.20.58.340">
    <property type="entry name" value="Magnesium transport protein CorA, transmembrane region"/>
    <property type="match status" value="1"/>
</dbReference>
<evidence type="ECO:0000256" key="4">
    <source>
        <dbReference type="ARBA" id="ARBA00022475"/>
    </source>
</evidence>
<organism evidence="11 12">
    <name type="scientific">Leucocoprinus leucothites</name>
    <dbReference type="NCBI Taxonomy" id="201217"/>
    <lineage>
        <taxon>Eukaryota</taxon>
        <taxon>Fungi</taxon>
        <taxon>Dikarya</taxon>
        <taxon>Basidiomycota</taxon>
        <taxon>Agaricomycotina</taxon>
        <taxon>Agaricomycetes</taxon>
        <taxon>Agaricomycetidae</taxon>
        <taxon>Agaricales</taxon>
        <taxon>Agaricineae</taxon>
        <taxon>Agaricaceae</taxon>
        <taxon>Leucocoprinus</taxon>
    </lineage>
</organism>
<dbReference type="GO" id="GO:0015095">
    <property type="term" value="F:magnesium ion transmembrane transporter activity"/>
    <property type="evidence" value="ECO:0007669"/>
    <property type="project" value="TreeGrafter"/>
</dbReference>
<dbReference type="AlphaFoldDB" id="A0A8H5CZ61"/>
<name>A0A8H5CZ61_9AGAR</name>
<dbReference type="GO" id="GO:0000287">
    <property type="term" value="F:magnesium ion binding"/>
    <property type="evidence" value="ECO:0007669"/>
    <property type="project" value="TreeGrafter"/>
</dbReference>
<accession>A0A8H5CZ61</accession>
<keyword evidence="6 10" id="KW-1133">Transmembrane helix</keyword>
<proteinExistence type="inferred from homology"/>
<comment type="caution">
    <text evidence="11">The sequence shown here is derived from an EMBL/GenBank/DDBJ whole genome shotgun (WGS) entry which is preliminary data.</text>
</comment>
<evidence type="ECO:0000256" key="8">
    <source>
        <dbReference type="SAM" id="Coils"/>
    </source>
</evidence>
<evidence type="ECO:0000256" key="2">
    <source>
        <dbReference type="ARBA" id="ARBA00009765"/>
    </source>
</evidence>
<keyword evidence="12" id="KW-1185">Reference proteome</keyword>
<dbReference type="PANTHER" id="PTHR46494:SF1">
    <property type="entry name" value="CORA FAMILY METAL ION TRANSPORTER (EUROFUNG)"/>
    <property type="match status" value="1"/>
</dbReference>
<dbReference type="OrthoDB" id="3231000at2759"/>